<protein>
    <submittedName>
        <fullName evidence="1">Uncharacterized protein</fullName>
    </submittedName>
</protein>
<dbReference type="RefSeq" id="WP_116470753.1">
    <property type="nucleotide sequence ID" value="NZ_QENQ01000001.1"/>
</dbReference>
<proteinExistence type="predicted"/>
<accession>A0A2U0SC96</accession>
<sequence>MFDRLKARGEAIGRAAAADRAARLAAAVRETFPGIAAESDAAGVTLRGRGLWRRWLADPALRWLGGLLR</sequence>
<evidence type="ECO:0000313" key="2">
    <source>
        <dbReference type="Proteomes" id="UP000245890"/>
    </source>
</evidence>
<dbReference type="AlphaFoldDB" id="A0A2U0SC96"/>
<organism evidence="1 2">
    <name type="scientific">Sphingomonas pokkalii</name>
    <dbReference type="NCBI Taxonomy" id="2175090"/>
    <lineage>
        <taxon>Bacteria</taxon>
        <taxon>Pseudomonadati</taxon>
        <taxon>Pseudomonadota</taxon>
        <taxon>Alphaproteobacteria</taxon>
        <taxon>Sphingomonadales</taxon>
        <taxon>Sphingomonadaceae</taxon>
        <taxon>Sphingomonas</taxon>
    </lineage>
</organism>
<comment type="caution">
    <text evidence="1">The sequence shown here is derived from an EMBL/GenBank/DDBJ whole genome shotgun (WGS) entry which is preliminary data.</text>
</comment>
<evidence type="ECO:0000313" key="1">
    <source>
        <dbReference type="EMBL" id="PVX28993.1"/>
    </source>
</evidence>
<gene>
    <name evidence="1" type="ORF">DD559_06305</name>
</gene>
<name>A0A2U0SC96_9SPHN</name>
<keyword evidence="2" id="KW-1185">Reference proteome</keyword>
<dbReference type="EMBL" id="QENQ01000001">
    <property type="protein sequence ID" value="PVX28993.1"/>
    <property type="molecule type" value="Genomic_DNA"/>
</dbReference>
<dbReference type="Proteomes" id="UP000245890">
    <property type="component" value="Unassembled WGS sequence"/>
</dbReference>
<reference evidence="1 2" key="1">
    <citation type="submission" date="2018-05" db="EMBL/GenBank/DDBJ databases">
        <title>Description of Sphingomonas pokkalii sp nov, isolated from the rhizosphere of saline tolerant pokkali rice and its draft genome analysis.</title>
        <authorList>
            <person name="Menon R."/>
            <person name="Kumari S."/>
            <person name="Rameshkumar N."/>
        </authorList>
    </citation>
    <scope>NUCLEOTIDE SEQUENCE [LARGE SCALE GENOMIC DNA]</scope>
    <source>
        <strain evidence="1 2">L3B27</strain>
    </source>
</reference>